<comment type="caution">
    <text evidence="2">The sequence shown here is derived from an EMBL/GenBank/DDBJ whole genome shotgun (WGS) entry which is preliminary data.</text>
</comment>
<dbReference type="GO" id="GO:0003677">
    <property type="term" value="F:DNA binding"/>
    <property type="evidence" value="ECO:0007669"/>
    <property type="project" value="InterPro"/>
</dbReference>
<evidence type="ECO:0000259" key="1">
    <source>
        <dbReference type="PROSITE" id="PS50943"/>
    </source>
</evidence>
<dbReference type="SMART" id="SM00530">
    <property type="entry name" value="HTH_XRE"/>
    <property type="match status" value="1"/>
</dbReference>
<dbReference type="Pfam" id="PF01381">
    <property type="entry name" value="HTH_3"/>
    <property type="match status" value="1"/>
</dbReference>
<feature type="domain" description="HTH cro/C1-type" evidence="1">
    <location>
        <begin position="5"/>
        <end position="58"/>
    </location>
</feature>
<reference evidence="2 3" key="1">
    <citation type="submission" date="2020-08" db="EMBL/GenBank/DDBJ databases">
        <title>Sequencing the genomes of 1000 actinobacteria strains.</title>
        <authorList>
            <person name="Klenk H.-P."/>
        </authorList>
    </citation>
    <scope>NUCLEOTIDE SEQUENCE [LARGE SCALE GENOMIC DNA]</scope>
    <source>
        <strain evidence="2 3">DSM 43149</strain>
    </source>
</reference>
<proteinExistence type="predicted"/>
<dbReference type="InterPro" id="IPR001387">
    <property type="entry name" value="Cro/C1-type_HTH"/>
</dbReference>
<dbReference type="PROSITE" id="PS50943">
    <property type="entry name" value="HTH_CROC1"/>
    <property type="match status" value="1"/>
</dbReference>
<dbReference type="CDD" id="cd00093">
    <property type="entry name" value="HTH_XRE"/>
    <property type="match status" value="1"/>
</dbReference>
<accession>A0A7W7I3Q6</accession>
<organism evidence="2 3">
    <name type="scientific">Actinoplanes digitatis</name>
    <dbReference type="NCBI Taxonomy" id="1868"/>
    <lineage>
        <taxon>Bacteria</taxon>
        <taxon>Bacillati</taxon>
        <taxon>Actinomycetota</taxon>
        <taxon>Actinomycetes</taxon>
        <taxon>Micromonosporales</taxon>
        <taxon>Micromonosporaceae</taxon>
        <taxon>Actinoplanes</taxon>
    </lineage>
</organism>
<dbReference type="RefSeq" id="WP_184996900.1">
    <property type="nucleotide sequence ID" value="NZ_BOMK01000021.1"/>
</dbReference>
<dbReference type="Proteomes" id="UP000578112">
    <property type="component" value="Unassembled WGS sequence"/>
</dbReference>
<evidence type="ECO:0000313" key="2">
    <source>
        <dbReference type="EMBL" id="MBB4765900.1"/>
    </source>
</evidence>
<dbReference type="AlphaFoldDB" id="A0A7W7I3Q6"/>
<dbReference type="EMBL" id="JACHNH010000001">
    <property type="protein sequence ID" value="MBB4765900.1"/>
    <property type="molecule type" value="Genomic_DNA"/>
</dbReference>
<dbReference type="InterPro" id="IPR010982">
    <property type="entry name" value="Lambda_DNA-bd_dom_sf"/>
</dbReference>
<dbReference type="Gene3D" id="1.10.260.40">
    <property type="entry name" value="lambda repressor-like DNA-binding domains"/>
    <property type="match status" value="1"/>
</dbReference>
<dbReference type="SUPFAM" id="SSF47413">
    <property type="entry name" value="lambda repressor-like DNA-binding domains"/>
    <property type="match status" value="1"/>
</dbReference>
<evidence type="ECO:0000313" key="3">
    <source>
        <dbReference type="Proteomes" id="UP000578112"/>
    </source>
</evidence>
<sequence length="249" mass="27442">MSQRLRSALLRANLEVAELAAAVGVDAKTVTRWLSGRIPRQRTRLAVADLLGETETGLWPQTRPDLAPGAEATAEIVGAWAHRADIPQHLWTSLLGDATGRIDLLGYAYPFILELVPDGMQRLADKAAHGARIRLAFADPDCPHVAERDALEQTGGTLPGRIRNALNVCEPLHDIAGIEVGLHGVHLYNAVFRFDQQMIVTPYLYRARGYQHPALHLRELSPYGIFASFADQFEQVWQTAVSYPGGQPR</sequence>
<keyword evidence="3" id="KW-1185">Reference proteome</keyword>
<protein>
    <submittedName>
        <fullName evidence="2">Transcriptional regulator with XRE-family HTH domain</fullName>
    </submittedName>
</protein>
<name>A0A7W7I3Q6_9ACTN</name>
<gene>
    <name evidence="2" type="ORF">BJ971_006456</name>
</gene>